<dbReference type="Proteomes" id="UP001179121">
    <property type="component" value="Chromosome"/>
</dbReference>
<evidence type="ECO:0000259" key="1">
    <source>
        <dbReference type="PROSITE" id="PS50914"/>
    </source>
</evidence>
<organism evidence="2 3">
    <name type="scientific">Nitrospira tepida</name>
    <dbReference type="NCBI Taxonomy" id="2973512"/>
    <lineage>
        <taxon>Bacteria</taxon>
        <taxon>Pseudomonadati</taxon>
        <taxon>Nitrospirota</taxon>
        <taxon>Nitrospiria</taxon>
        <taxon>Nitrospirales</taxon>
        <taxon>Nitrospiraceae</taxon>
        <taxon>Nitrospira</taxon>
    </lineage>
</organism>
<dbReference type="KEGG" id="nti:DNFV4_02245"/>
<dbReference type="PANTHER" id="PTHR34606">
    <property type="entry name" value="BON DOMAIN-CONTAINING PROTEIN"/>
    <property type="match status" value="1"/>
</dbReference>
<dbReference type="PROSITE" id="PS50914">
    <property type="entry name" value="BON"/>
    <property type="match status" value="1"/>
</dbReference>
<dbReference type="InterPro" id="IPR007055">
    <property type="entry name" value="BON_dom"/>
</dbReference>
<evidence type="ECO:0000313" key="3">
    <source>
        <dbReference type="Proteomes" id="UP001179121"/>
    </source>
</evidence>
<protein>
    <recommendedName>
        <fullName evidence="1">BON domain-containing protein</fullName>
    </recommendedName>
</protein>
<dbReference type="Gene3D" id="3.30.1340.30">
    <property type="match status" value="1"/>
</dbReference>
<dbReference type="InterPro" id="IPR051686">
    <property type="entry name" value="Lipoprotein_DolP"/>
</dbReference>
<keyword evidence="3" id="KW-1185">Reference proteome</keyword>
<dbReference type="EMBL" id="OX365700">
    <property type="protein sequence ID" value="CAI4031825.1"/>
    <property type="molecule type" value="Genomic_DNA"/>
</dbReference>
<sequence>MVLKGAVEQPIHRRLAEKPTESVSGVAAITNLLKVVGAPRPDREIEKDVLAYLKWAPYVDLDQIDYKVENGVVKLKGPVDHYANIFMMVSDIEKIRGVLDVDASEVQPTKAQKRA</sequence>
<feature type="domain" description="BON" evidence="1">
    <location>
        <begin position="1"/>
        <end position="37"/>
    </location>
</feature>
<dbReference type="Pfam" id="PF04972">
    <property type="entry name" value="BON"/>
    <property type="match status" value="2"/>
</dbReference>
<dbReference type="AlphaFoldDB" id="A0AA86MZB0"/>
<proteinExistence type="predicted"/>
<name>A0AA86MZB0_9BACT</name>
<gene>
    <name evidence="2" type="ORF">DNFV4_02245</name>
</gene>
<evidence type="ECO:0000313" key="2">
    <source>
        <dbReference type="EMBL" id="CAI4031825.1"/>
    </source>
</evidence>
<dbReference type="PANTHER" id="PTHR34606:SF15">
    <property type="entry name" value="BON DOMAIN-CONTAINING PROTEIN"/>
    <property type="match status" value="1"/>
</dbReference>
<reference evidence="2" key="1">
    <citation type="submission" date="2022-10" db="EMBL/GenBank/DDBJ databases">
        <authorList>
            <person name="Koch H."/>
        </authorList>
    </citation>
    <scope>NUCLEOTIDE SEQUENCE</scope>
    <source>
        <strain evidence="2">DNF</strain>
    </source>
</reference>
<accession>A0AA86MZB0</accession>